<accession>A0A814HYD8</accession>
<evidence type="ECO:0000313" key="4">
    <source>
        <dbReference type="EMBL" id="CAF1014769.1"/>
    </source>
</evidence>
<dbReference type="Proteomes" id="UP000663889">
    <property type="component" value="Unassembled WGS sequence"/>
</dbReference>
<dbReference type="Proteomes" id="UP000663882">
    <property type="component" value="Unassembled WGS sequence"/>
</dbReference>
<dbReference type="SUPFAM" id="SSF101898">
    <property type="entry name" value="NHL repeat"/>
    <property type="match status" value="1"/>
</dbReference>
<dbReference type="GO" id="GO:0008270">
    <property type="term" value="F:zinc ion binding"/>
    <property type="evidence" value="ECO:0007669"/>
    <property type="project" value="UniProtKB-KW"/>
</dbReference>
<keyword evidence="3" id="KW-1133">Transmembrane helix</keyword>
<dbReference type="EMBL" id="CAJNOU010004187">
    <property type="protein sequence ID" value="CAF1430605.1"/>
    <property type="molecule type" value="Genomic_DNA"/>
</dbReference>
<reference evidence="4" key="1">
    <citation type="submission" date="2021-02" db="EMBL/GenBank/DDBJ databases">
        <authorList>
            <person name="Nowell W R."/>
        </authorList>
    </citation>
    <scope>NUCLEOTIDE SEQUENCE</scope>
</reference>
<dbReference type="InterPro" id="IPR001258">
    <property type="entry name" value="NHL_repeat"/>
</dbReference>
<dbReference type="AlphaFoldDB" id="A0A814HYD8"/>
<evidence type="ECO:0000313" key="5">
    <source>
        <dbReference type="EMBL" id="CAF1430605.1"/>
    </source>
</evidence>
<proteinExistence type="predicted"/>
<keyword evidence="3" id="KW-0812">Transmembrane</keyword>
<feature type="repeat" description="NHL" evidence="2">
    <location>
        <begin position="211"/>
        <end position="241"/>
    </location>
</feature>
<sequence length="449" mass="47551">MYSSVLQQQYASENANGGRAVDTPTQANSLQAIIDPRFDALVNRAKVLRRSNQIRSETSIDISSPNGSSAAQLDSALERVDKRQLLSPTWKHRLQGLLIGLLVTAISVGTILAVLLTRSSSSSTLTSTLSSCTTLQWNAIGTTVIGNGSNGSSLNQLNGPTGIFVHTDDSIYIADTSNHRVLRVSLGSNGTNNVTVVAGITGMSTVSSTTLNNPRAVYVDSNQNLYVVDTDNFRVQLWPYGASNSSTVAGSSTGVPGSTLDKLGYSFALYVDTAKNVYVSDASFGRVVKWSSGASTGVLVAGSGSSGYSSSQLNFPLGITVDSNNNTLYIADFQSHTIISWPVGTTTGTIIAGLNATSGSIASLLYAPWGIIRDTYGNLYVSDYGNHRIQFYCSNGSSFSSGTTIAGMGTAQLSSRGLNRPTGLAFDSQMNLYVVDYGNHRVQKFLRTN</sequence>
<dbReference type="Pfam" id="PF01436">
    <property type="entry name" value="NHL"/>
    <property type="match status" value="3"/>
</dbReference>
<evidence type="ECO:0000256" key="2">
    <source>
        <dbReference type="PROSITE-ProRule" id="PRU00504"/>
    </source>
</evidence>
<gene>
    <name evidence="4" type="ORF">RFH988_LOCUS14877</name>
    <name evidence="5" type="ORF">SEV965_LOCUS32723</name>
</gene>
<evidence type="ECO:0008006" key="7">
    <source>
        <dbReference type="Google" id="ProtNLM"/>
    </source>
</evidence>
<protein>
    <recommendedName>
        <fullName evidence="7">NHL repeat-containing protein</fullName>
    </recommendedName>
</protein>
<feature type="repeat" description="NHL" evidence="2">
    <location>
        <begin position="148"/>
        <end position="187"/>
    </location>
</feature>
<keyword evidence="1" id="KW-0677">Repeat</keyword>
<dbReference type="PANTHER" id="PTHR24104">
    <property type="entry name" value="E3 UBIQUITIN-PROTEIN LIGASE NHLRC1-RELATED"/>
    <property type="match status" value="1"/>
</dbReference>
<organism evidence="4 6">
    <name type="scientific">Rotaria sordida</name>
    <dbReference type="NCBI Taxonomy" id="392033"/>
    <lineage>
        <taxon>Eukaryota</taxon>
        <taxon>Metazoa</taxon>
        <taxon>Spiralia</taxon>
        <taxon>Gnathifera</taxon>
        <taxon>Rotifera</taxon>
        <taxon>Eurotatoria</taxon>
        <taxon>Bdelloidea</taxon>
        <taxon>Philodinida</taxon>
        <taxon>Philodinidae</taxon>
        <taxon>Rotaria</taxon>
    </lineage>
</organism>
<comment type="caution">
    <text evidence="4">The sequence shown here is derived from an EMBL/GenBank/DDBJ whole genome shotgun (WGS) entry which is preliminary data.</text>
</comment>
<dbReference type="PROSITE" id="PS51125">
    <property type="entry name" value="NHL"/>
    <property type="match status" value="3"/>
</dbReference>
<dbReference type="CDD" id="cd05819">
    <property type="entry name" value="NHL"/>
    <property type="match status" value="1"/>
</dbReference>
<evidence type="ECO:0000256" key="3">
    <source>
        <dbReference type="SAM" id="Phobius"/>
    </source>
</evidence>
<evidence type="ECO:0000313" key="6">
    <source>
        <dbReference type="Proteomes" id="UP000663882"/>
    </source>
</evidence>
<keyword evidence="3" id="KW-0472">Membrane</keyword>
<feature type="repeat" description="NHL" evidence="2">
    <location>
        <begin position="414"/>
        <end position="448"/>
    </location>
</feature>
<dbReference type="InterPro" id="IPR050952">
    <property type="entry name" value="TRIM-NHL_E3_ligases"/>
</dbReference>
<evidence type="ECO:0000256" key="1">
    <source>
        <dbReference type="ARBA" id="ARBA00022737"/>
    </source>
</evidence>
<name>A0A814HYD8_9BILA</name>
<dbReference type="Gene3D" id="2.40.10.500">
    <property type="match status" value="3"/>
</dbReference>
<feature type="transmembrane region" description="Helical" evidence="3">
    <location>
        <begin position="96"/>
        <end position="116"/>
    </location>
</feature>
<dbReference type="PANTHER" id="PTHR24104:SF25">
    <property type="entry name" value="PROTEIN LIN-41"/>
    <property type="match status" value="1"/>
</dbReference>
<dbReference type="EMBL" id="CAJNOO010000703">
    <property type="protein sequence ID" value="CAF1014769.1"/>
    <property type="molecule type" value="Genomic_DNA"/>
</dbReference>